<dbReference type="SUPFAM" id="SSF55729">
    <property type="entry name" value="Acyl-CoA N-acyltransferases (Nat)"/>
    <property type="match status" value="1"/>
</dbReference>
<evidence type="ECO:0000259" key="1">
    <source>
        <dbReference type="PROSITE" id="PS51186"/>
    </source>
</evidence>
<dbReference type="EMBL" id="FMTL01000001">
    <property type="protein sequence ID" value="SCW52114.1"/>
    <property type="molecule type" value="Genomic_DNA"/>
</dbReference>
<dbReference type="InterPro" id="IPR016181">
    <property type="entry name" value="Acyl_CoA_acyltransferase"/>
</dbReference>
<sequence length="190" mass="20846">MELALRRFTWPIRGANLPGKPLQTTPMTTQPSAAFNLRAYQPQDLPALVALFQASVSQLTTQHYDAAQRQAWSPEVADLSVWQTRLMSLNLLIAEDGSSMAGFIGFSLDGHIDLLYCAPAYARQGVASALYAAAEQRLRAAGVRELFTEASLVAQAFFAGQGFSVQQAQTVTRGTVNLPRMLMRKTLELR</sequence>
<gene>
    <name evidence="2" type="ORF">SAMN05216370_1890</name>
</gene>
<dbReference type="Gene3D" id="3.40.630.30">
    <property type="match status" value="1"/>
</dbReference>
<feature type="domain" description="N-acetyltransferase" evidence="1">
    <location>
        <begin position="35"/>
        <end position="188"/>
    </location>
</feature>
<name>A0AB37Z768_9PSED</name>
<dbReference type="Pfam" id="PF13673">
    <property type="entry name" value="Acetyltransf_10"/>
    <property type="match status" value="1"/>
</dbReference>
<proteinExistence type="predicted"/>
<dbReference type="PROSITE" id="PS51186">
    <property type="entry name" value="GNAT"/>
    <property type="match status" value="1"/>
</dbReference>
<dbReference type="InterPro" id="IPR000182">
    <property type="entry name" value="GNAT_dom"/>
</dbReference>
<dbReference type="GO" id="GO:0016747">
    <property type="term" value="F:acyltransferase activity, transferring groups other than amino-acyl groups"/>
    <property type="evidence" value="ECO:0007669"/>
    <property type="project" value="InterPro"/>
</dbReference>
<keyword evidence="3" id="KW-1185">Reference proteome</keyword>
<dbReference type="PANTHER" id="PTHR43451">
    <property type="entry name" value="ACETYLTRANSFERASE (GNAT) FAMILY PROTEIN"/>
    <property type="match status" value="1"/>
</dbReference>
<dbReference type="InterPro" id="IPR052564">
    <property type="entry name" value="N-acetyltrans/Recomb-assoc"/>
</dbReference>
<dbReference type="PANTHER" id="PTHR43451:SF1">
    <property type="entry name" value="ACETYLTRANSFERASE"/>
    <property type="match status" value="1"/>
</dbReference>
<organism evidence="2 3">
    <name type="scientific">Pseudomonas peli</name>
    <dbReference type="NCBI Taxonomy" id="592361"/>
    <lineage>
        <taxon>Bacteria</taxon>
        <taxon>Pseudomonadati</taxon>
        <taxon>Pseudomonadota</taxon>
        <taxon>Gammaproteobacteria</taxon>
        <taxon>Pseudomonadales</taxon>
        <taxon>Pseudomonadaceae</taxon>
        <taxon>Pseudomonas</taxon>
    </lineage>
</organism>
<comment type="caution">
    <text evidence="2">The sequence shown here is derived from an EMBL/GenBank/DDBJ whole genome shotgun (WGS) entry which is preliminary data.</text>
</comment>
<protein>
    <submittedName>
        <fullName evidence="2">Acetyltransferase, GNAT family</fullName>
    </submittedName>
</protein>
<accession>A0AB37Z768</accession>
<dbReference type="Proteomes" id="UP000242418">
    <property type="component" value="Unassembled WGS sequence"/>
</dbReference>
<reference evidence="2 3" key="1">
    <citation type="submission" date="2016-10" db="EMBL/GenBank/DDBJ databases">
        <authorList>
            <person name="Varghese N."/>
            <person name="Submissions S."/>
        </authorList>
    </citation>
    <scope>NUCLEOTIDE SEQUENCE [LARGE SCALE GENOMIC DNA]</scope>
    <source>
        <strain evidence="2 3">DSM 17833</strain>
    </source>
</reference>
<dbReference type="CDD" id="cd04301">
    <property type="entry name" value="NAT_SF"/>
    <property type="match status" value="1"/>
</dbReference>
<evidence type="ECO:0000313" key="2">
    <source>
        <dbReference type="EMBL" id="SCW52114.1"/>
    </source>
</evidence>
<evidence type="ECO:0000313" key="3">
    <source>
        <dbReference type="Proteomes" id="UP000242418"/>
    </source>
</evidence>
<dbReference type="AlphaFoldDB" id="A0AB37Z768"/>